<proteinExistence type="inferred from homology"/>
<gene>
    <name evidence="12" type="ORF">IB286_13375</name>
</gene>
<evidence type="ECO:0000313" key="13">
    <source>
        <dbReference type="Proteomes" id="UP000610558"/>
    </source>
</evidence>
<comment type="subcellular location">
    <subcellularLocation>
        <location evidence="2">Cytoplasm</location>
    </subcellularLocation>
</comment>
<keyword evidence="4" id="KW-0963">Cytoplasm</keyword>
<dbReference type="RefSeq" id="WP_190766412.1">
    <property type="nucleotide sequence ID" value="NZ_JACXLD010000009.1"/>
</dbReference>
<evidence type="ECO:0000256" key="1">
    <source>
        <dbReference type="ARBA" id="ARBA00000971"/>
    </source>
</evidence>
<dbReference type="PANTHER" id="PTHR47861">
    <property type="entry name" value="FKBP-TYPE PEPTIDYL-PROLYL CIS-TRANS ISOMERASE SLYD"/>
    <property type="match status" value="1"/>
</dbReference>
<dbReference type="EC" id="5.2.1.8" evidence="10"/>
<evidence type="ECO:0000256" key="10">
    <source>
        <dbReference type="RuleBase" id="RU003915"/>
    </source>
</evidence>
<dbReference type="PANTHER" id="PTHR47861:SF3">
    <property type="entry name" value="FKBP-TYPE PEPTIDYL-PROLYL CIS-TRANS ISOMERASE SLYD"/>
    <property type="match status" value="1"/>
</dbReference>
<name>A0A927C2B5_9GAMM</name>
<feature type="domain" description="PPIase FKBP-type" evidence="11">
    <location>
        <begin position="6"/>
        <end position="83"/>
    </location>
</feature>
<dbReference type="GO" id="GO:0042026">
    <property type="term" value="P:protein refolding"/>
    <property type="evidence" value="ECO:0007669"/>
    <property type="project" value="UniProtKB-ARBA"/>
</dbReference>
<keyword evidence="5 9" id="KW-0697">Rotamase</keyword>
<dbReference type="InterPro" id="IPR001179">
    <property type="entry name" value="PPIase_FKBP_dom"/>
</dbReference>
<dbReference type="SUPFAM" id="SSF54534">
    <property type="entry name" value="FKBP-like"/>
    <property type="match status" value="1"/>
</dbReference>
<evidence type="ECO:0000256" key="9">
    <source>
        <dbReference type="PROSITE-ProRule" id="PRU00277"/>
    </source>
</evidence>
<comment type="similarity">
    <text evidence="3 10">Belongs to the FKBP-type PPIase family.</text>
</comment>
<dbReference type="Pfam" id="PF00254">
    <property type="entry name" value="FKBP_C"/>
    <property type="match status" value="1"/>
</dbReference>
<protein>
    <recommendedName>
        <fullName evidence="10">Peptidyl-prolyl cis-trans isomerase</fullName>
        <ecNumber evidence="10">5.2.1.8</ecNumber>
    </recommendedName>
</protein>
<accession>A0A927C2B5</accession>
<comment type="caution">
    <text evidence="12">The sequence shown here is derived from an EMBL/GenBank/DDBJ whole genome shotgun (WGS) entry which is preliminary data.</text>
</comment>
<evidence type="ECO:0000259" key="11">
    <source>
        <dbReference type="PROSITE" id="PS50059"/>
    </source>
</evidence>
<evidence type="ECO:0000256" key="7">
    <source>
        <dbReference type="ARBA" id="ARBA00023235"/>
    </source>
</evidence>
<organism evidence="12 13">
    <name type="scientific">Spongiibacter pelagi</name>
    <dbReference type="NCBI Taxonomy" id="2760804"/>
    <lineage>
        <taxon>Bacteria</taxon>
        <taxon>Pseudomonadati</taxon>
        <taxon>Pseudomonadota</taxon>
        <taxon>Gammaproteobacteria</taxon>
        <taxon>Cellvibrionales</taxon>
        <taxon>Spongiibacteraceae</taxon>
        <taxon>Spongiibacter</taxon>
    </lineage>
</organism>
<dbReference type="GO" id="GO:0005737">
    <property type="term" value="C:cytoplasm"/>
    <property type="evidence" value="ECO:0007669"/>
    <property type="project" value="UniProtKB-SubCell"/>
</dbReference>
<evidence type="ECO:0000313" key="12">
    <source>
        <dbReference type="EMBL" id="MBD2859994.1"/>
    </source>
</evidence>
<evidence type="ECO:0000256" key="8">
    <source>
        <dbReference type="ARBA" id="ARBA00037071"/>
    </source>
</evidence>
<evidence type="ECO:0000256" key="2">
    <source>
        <dbReference type="ARBA" id="ARBA00004496"/>
    </source>
</evidence>
<dbReference type="AlphaFoldDB" id="A0A927C2B5"/>
<comment type="function">
    <text evidence="8">Also involved in hydrogenase metallocenter assembly, probably by participating in the nickel insertion step. This function in hydrogenase biosynthesis requires chaperone activity and the presence of the metal-binding domain, but not PPIase activity.</text>
</comment>
<sequence>MNIANGCVVAFHYTLTDDSGAEIDSSKGGEPLAYLHGHGGIIPGLEKELEGKAAGDAMKVTVQPGEAYGEVSEELVQSVPREAFQGVDQIEVGMQFQAQGAGGQVQLVVVTAVDDEAVTVDANHPLAGKVLHFDVAIDSVREASEEELSHGHVHGPGGHHH</sequence>
<evidence type="ECO:0000256" key="4">
    <source>
        <dbReference type="ARBA" id="ARBA00022490"/>
    </source>
</evidence>
<dbReference type="Proteomes" id="UP000610558">
    <property type="component" value="Unassembled WGS sequence"/>
</dbReference>
<reference evidence="12" key="1">
    <citation type="submission" date="2020-09" db="EMBL/GenBank/DDBJ databases">
        <authorList>
            <person name="Yoon J.-W."/>
        </authorList>
    </citation>
    <scope>NUCLEOTIDE SEQUENCE</scope>
    <source>
        <strain evidence="12">KMU-158</strain>
    </source>
</reference>
<dbReference type="GO" id="GO:0003755">
    <property type="term" value="F:peptidyl-prolyl cis-trans isomerase activity"/>
    <property type="evidence" value="ECO:0007669"/>
    <property type="project" value="UniProtKB-UniRule"/>
</dbReference>
<dbReference type="EMBL" id="JACXLD010000009">
    <property type="protein sequence ID" value="MBD2859994.1"/>
    <property type="molecule type" value="Genomic_DNA"/>
</dbReference>
<keyword evidence="7 9" id="KW-0413">Isomerase</keyword>
<dbReference type="InterPro" id="IPR046357">
    <property type="entry name" value="PPIase_dom_sf"/>
</dbReference>
<keyword evidence="6" id="KW-0143">Chaperone</keyword>
<dbReference type="Gene3D" id="3.10.50.40">
    <property type="match status" value="1"/>
</dbReference>
<comment type="catalytic activity">
    <reaction evidence="1 9 10">
        <text>[protein]-peptidylproline (omega=180) = [protein]-peptidylproline (omega=0)</text>
        <dbReference type="Rhea" id="RHEA:16237"/>
        <dbReference type="Rhea" id="RHEA-COMP:10747"/>
        <dbReference type="Rhea" id="RHEA-COMP:10748"/>
        <dbReference type="ChEBI" id="CHEBI:83833"/>
        <dbReference type="ChEBI" id="CHEBI:83834"/>
        <dbReference type="EC" id="5.2.1.8"/>
    </reaction>
</comment>
<keyword evidence="13" id="KW-1185">Reference proteome</keyword>
<dbReference type="PROSITE" id="PS50059">
    <property type="entry name" value="FKBP_PPIASE"/>
    <property type="match status" value="1"/>
</dbReference>
<evidence type="ECO:0000256" key="5">
    <source>
        <dbReference type="ARBA" id="ARBA00023110"/>
    </source>
</evidence>
<evidence type="ECO:0000256" key="3">
    <source>
        <dbReference type="ARBA" id="ARBA00006577"/>
    </source>
</evidence>
<evidence type="ECO:0000256" key="6">
    <source>
        <dbReference type="ARBA" id="ARBA00023186"/>
    </source>
</evidence>